<organism evidence="2 3">
    <name type="scientific">Protea cynaroides</name>
    <dbReference type="NCBI Taxonomy" id="273540"/>
    <lineage>
        <taxon>Eukaryota</taxon>
        <taxon>Viridiplantae</taxon>
        <taxon>Streptophyta</taxon>
        <taxon>Embryophyta</taxon>
        <taxon>Tracheophyta</taxon>
        <taxon>Spermatophyta</taxon>
        <taxon>Magnoliopsida</taxon>
        <taxon>Proteales</taxon>
        <taxon>Proteaceae</taxon>
        <taxon>Protea</taxon>
    </lineage>
</organism>
<dbReference type="EMBL" id="JAMYWD010000009">
    <property type="protein sequence ID" value="KAJ4961640.1"/>
    <property type="molecule type" value="Genomic_DNA"/>
</dbReference>
<sequence>MANPRNRAAINGESNNICHILSPLVSAGVNILLLPDNILDCSGIITVKQFCKRVHGFTSITNTDTIRLLLKAAKNKGFVGLTVEDFSKQVRGLTSITNTDTIHLLLDAAKNRGLIKSIHSISLRELLLVSKWLGSPDGQRELKSIKSQTKLKRKSNGEQSILQESGDSEESKNQKLKAAKTEFGDALSALKRSEESYLSIWICDHSSEEKPDFVDCRCVSKI</sequence>
<keyword evidence="3" id="KW-1185">Reference proteome</keyword>
<proteinExistence type="predicted"/>
<evidence type="ECO:0000256" key="1">
    <source>
        <dbReference type="SAM" id="MobiDB-lite"/>
    </source>
</evidence>
<protein>
    <submittedName>
        <fullName evidence="2">Uncharacterized protein</fullName>
    </submittedName>
</protein>
<reference evidence="2" key="1">
    <citation type="journal article" date="2023" name="Plant J.">
        <title>The genome of the king protea, Protea cynaroides.</title>
        <authorList>
            <person name="Chang J."/>
            <person name="Duong T.A."/>
            <person name="Schoeman C."/>
            <person name="Ma X."/>
            <person name="Roodt D."/>
            <person name="Barker N."/>
            <person name="Li Z."/>
            <person name="Van de Peer Y."/>
            <person name="Mizrachi E."/>
        </authorList>
    </citation>
    <scope>NUCLEOTIDE SEQUENCE</scope>
    <source>
        <tissue evidence="2">Young leaves</tissue>
    </source>
</reference>
<dbReference type="Proteomes" id="UP001141806">
    <property type="component" value="Unassembled WGS sequence"/>
</dbReference>
<feature type="region of interest" description="Disordered" evidence="1">
    <location>
        <begin position="154"/>
        <end position="175"/>
    </location>
</feature>
<gene>
    <name evidence="2" type="ORF">NE237_021550</name>
</gene>
<accession>A0A9Q0K4G4</accession>
<evidence type="ECO:0000313" key="3">
    <source>
        <dbReference type="Proteomes" id="UP001141806"/>
    </source>
</evidence>
<dbReference type="AlphaFoldDB" id="A0A9Q0K4G4"/>
<evidence type="ECO:0000313" key="2">
    <source>
        <dbReference type="EMBL" id="KAJ4961640.1"/>
    </source>
</evidence>
<name>A0A9Q0K4G4_9MAGN</name>
<comment type="caution">
    <text evidence="2">The sequence shown here is derived from an EMBL/GenBank/DDBJ whole genome shotgun (WGS) entry which is preliminary data.</text>
</comment>